<name>A0A1H4QJE0_9BACT</name>
<accession>A0A1H4QJE0</accession>
<evidence type="ECO:0000256" key="1">
    <source>
        <dbReference type="SAM" id="SignalP"/>
    </source>
</evidence>
<reference evidence="3 4" key="1">
    <citation type="submission" date="2016-10" db="EMBL/GenBank/DDBJ databases">
        <authorList>
            <person name="de Groot N.N."/>
        </authorList>
    </citation>
    <scope>NUCLEOTIDE SEQUENCE [LARGE SCALE GENOMIC DNA]</scope>
    <source>
        <strain evidence="3 4">AB35.6</strain>
    </source>
</reference>
<dbReference type="GO" id="GO:0009116">
    <property type="term" value="P:nucleoside metabolic process"/>
    <property type="evidence" value="ECO:0007669"/>
    <property type="project" value="InterPro"/>
</dbReference>
<protein>
    <submittedName>
        <fullName evidence="3">Adenosylhomocysteine nucleosidase</fullName>
    </submittedName>
</protein>
<dbReference type="GO" id="GO:0003824">
    <property type="term" value="F:catalytic activity"/>
    <property type="evidence" value="ECO:0007669"/>
    <property type="project" value="InterPro"/>
</dbReference>
<evidence type="ECO:0000313" key="4">
    <source>
        <dbReference type="Proteomes" id="UP000182409"/>
    </source>
</evidence>
<dbReference type="Gene3D" id="3.40.50.1580">
    <property type="entry name" value="Nucleoside phosphorylase domain"/>
    <property type="match status" value="1"/>
</dbReference>
<evidence type="ECO:0000259" key="2">
    <source>
        <dbReference type="Pfam" id="PF01048"/>
    </source>
</evidence>
<dbReference type="AlphaFoldDB" id="A0A1H4QJE0"/>
<dbReference type="Proteomes" id="UP000182409">
    <property type="component" value="Unassembled WGS sequence"/>
</dbReference>
<feature type="domain" description="Nucleoside phosphorylase" evidence="2">
    <location>
        <begin position="43"/>
        <end position="178"/>
    </location>
</feature>
<feature type="signal peptide" evidence="1">
    <location>
        <begin position="1"/>
        <end position="18"/>
    </location>
</feature>
<feature type="chain" id="PRO_5010274553" evidence="1">
    <location>
        <begin position="19"/>
        <end position="338"/>
    </location>
</feature>
<proteinExistence type="predicted"/>
<organism evidence="3 4">
    <name type="scientific">Terriglobus roseus</name>
    <dbReference type="NCBI Taxonomy" id="392734"/>
    <lineage>
        <taxon>Bacteria</taxon>
        <taxon>Pseudomonadati</taxon>
        <taxon>Acidobacteriota</taxon>
        <taxon>Terriglobia</taxon>
        <taxon>Terriglobales</taxon>
        <taxon>Acidobacteriaceae</taxon>
        <taxon>Terriglobus</taxon>
    </lineage>
</organism>
<dbReference type="RefSeq" id="WP_074654668.1">
    <property type="nucleotide sequence ID" value="NZ_FNSD01000001.1"/>
</dbReference>
<keyword evidence="1" id="KW-0732">Signal</keyword>
<dbReference type="EMBL" id="FNSD01000001">
    <property type="protein sequence ID" value="SEC19682.1"/>
    <property type="molecule type" value="Genomic_DNA"/>
</dbReference>
<dbReference type="Pfam" id="PF01048">
    <property type="entry name" value="PNP_UDP_1"/>
    <property type="match status" value="1"/>
</dbReference>
<dbReference type="SUPFAM" id="SSF53167">
    <property type="entry name" value="Purine and uridine phosphorylases"/>
    <property type="match status" value="1"/>
</dbReference>
<sequence length="338" mass="36697">MLLRVVLFLTLLAGGALPAQQHAKVAPPVYDRTPRLGILIPKGPPDYALMLDALQEPKHVRDGSFDFQTGTIFGIPVVLIIQPAPGEVLRALGAMAMLHDFNLRVLLYPGTSGGLLPKGEMAPGDIVLGAKNVDHGNFYLARDGHMEPGEFVGVQPGQLHVGPLYADPALLSLLSCSASRVASTTVLPSWAAPVRHDAHPQIFFFGIQGTSTIWSDNKAYSEATKAVFHQIDEDGDWYSNLAASLYDIPFLEVSVISNSFYAFPEAARGTPVGPVTEPNSHVMAQRISNRILLDLIARNGKELLTGLFTNPVESPYPAADFDDPRDPHDLLRHCQERP</sequence>
<gene>
    <name evidence="3" type="ORF">SAMN05443244_2888</name>
</gene>
<evidence type="ECO:0000313" key="3">
    <source>
        <dbReference type="EMBL" id="SEC19682.1"/>
    </source>
</evidence>
<dbReference type="InterPro" id="IPR000845">
    <property type="entry name" value="Nucleoside_phosphorylase_d"/>
</dbReference>
<dbReference type="InterPro" id="IPR035994">
    <property type="entry name" value="Nucleoside_phosphorylase_sf"/>
</dbReference>